<dbReference type="RefSeq" id="WP_066053226.1">
    <property type="nucleotide sequence ID" value="NZ_CP014223.1"/>
</dbReference>
<sequence>MKKRLIPIILTVLIWAGMYYYYLPPLNIHSRDSWVFILTILVVGIIINFWTIFRAVFLDRTSPERAANRKIMKKLLIVPVGLAIFYVVGTLLSSPIIRASAYNRLLTVETSDFATDIHEVDYNKIPILDSDSAAKLAEREMGSMVDMVSQYEVSSYFNQINYQGKPVRVTPLRYGDLIKWITNRNTGLPAYIQIDMTTQNVDLVKLQQGIKYSPFEHFGRNLYRYVRFRYPNAMIRTTNFEIDESGVPYWVCAVQDKTIGLFGGTDIKGAIVVNAVTGEHVYYDIADVPRWIDKVYDANLLIEQYDYYGTLKKGYLNSIFGQRECLKSTEGYNYIALDDDVWVYTGVTSIGGDESNVGFVLMNSRTKETKYYQVSGAKEISAMSSAEGQVQHLGYNATFPILLNIANEPTYFLSLKDAAGLVKKYAMVNIQKYQIVAIGDTVAECEKVYRNLMTGNGINTIDSGKALKISGTITMMKDIVADGNTYYYLMLDGSEQLFEIEVKNQLGILKKQAGDTISLEYVAEPNGVNAVIDLK</sequence>
<evidence type="ECO:0000313" key="3">
    <source>
        <dbReference type="EMBL" id="SHE34782.1"/>
    </source>
</evidence>
<gene>
    <name evidence="2" type="ORF">CPRO_28960</name>
    <name evidence="3" type="ORF">SAMN02745151_00491</name>
</gene>
<evidence type="ECO:0008006" key="6">
    <source>
        <dbReference type="Google" id="ProtNLM"/>
    </source>
</evidence>
<keyword evidence="4" id="KW-1185">Reference proteome</keyword>
<reference evidence="4" key="2">
    <citation type="submission" date="2016-01" db="EMBL/GenBank/DDBJ databases">
        <authorList>
            <person name="Poehlein A."/>
            <person name="Schlien K."/>
            <person name="Gottschalk G."/>
            <person name="Buckel W."/>
            <person name="Daniel R."/>
        </authorList>
    </citation>
    <scope>NUCLEOTIDE SEQUENCE [LARGE SCALE GENOMIC DNA]</scope>
    <source>
        <strain evidence="4">X2</strain>
    </source>
</reference>
<feature type="transmembrane region" description="Helical" evidence="1">
    <location>
        <begin position="5"/>
        <end position="22"/>
    </location>
</feature>
<reference evidence="3" key="3">
    <citation type="submission" date="2016-11" db="EMBL/GenBank/DDBJ databases">
        <authorList>
            <person name="Varghese N."/>
            <person name="Submissions S."/>
        </authorList>
    </citation>
    <scope>NUCLEOTIDE SEQUENCE</scope>
    <source>
        <strain evidence="3">DSM 1682</strain>
    </source>
</reference>
<organism evidence="3 5">
    <name type="scientific">Anaerotignum propionicum DSM 1682</name>
    <dbReference type="NCBI Taxonomy" id="991789"/>
    <lineage>
        <taxon>Bacteria</taxon>
        <taxon>Bacillati</taxon>
        <taxon>Bacillota</taxon>
        <taxon>Clostridia</taxon>
        <taxon>Lachnospirales</taxon>
        <taxon>Anaerotignaceae</taxon>
        <taxon>Anaerotignum</taxon>
    </lineage>
</organism>
<protein>
    <recommendedName>
        <fullName evidence="6">CvpA family protein</fullName>
    </recommendedName>
</protein>
<accession>A0A0X8VEC2</accession>
<keyword evidence="1" id="KW-0472">Membrane</keyword>
<keyword evidence="1" id="KW-0812">Transmembrane</keyword>
<reference evidence="5" key="4">
    <citation type="submission" date="2016-11" db="EMBL/GenBank/DDBJ databases">
        <authorList>
            <person name="Jaros S."/>
            <person name="Januszkiewicz K."/>
            <person name="Wedrychowicz H."/>
        </authorList>
    </citation>
    <scope>NUCLEOTIDE SEQUENCE [LARGE SCALE GENOMIC DNA]</scope>
    <source>
        <strain evidence="5">DSM 1682</strain>
    </source>
</reference>
<dbReference type="EMBL" id="CP014223">
    <property type="protein sequence ID" value="AMJ42429.1"/>
    <property type="molecule type" value="Genomic_DNA"/>
</dbReference>
<evidence type="ECO:0000313" key="5">
    <source>
        <dbReference type="Proteomes" id="UP000184204"/>
    </source>
</evidence>
<feature type="transmembrane region" description="Helical" evidence="1">
    <location>
        <begin position="76"/>
        <end position="97"/>
    </location>
</feature>
<dbReference type="Proteomes" id="UP000068026">
    <property type="component" value="Chromosome"/>
</dbReference>
<name>A0A0X8VEC2_ANAPI</name>
<evidence type="ECO:0000313" key="4">
    <source>
        <dbReference type="Proteomes" id="UP000068026"/>
    </source>
</evidence>
<proteinExistence type="predicted"/>
<evidence type="ECO:0000313" key="2">
    <source>
        <dbReference type="EMBL" id="AMJ42429.1"/>
    </source>
</evidence>
<dbReference type="Proteomes" id="UP000184204">
    <property type="component" value="Unassembled WGS sequence"/>
</dbReference>
<dbReference type="KEGG" id="cpro:CPRO_28960"/>
<evidence type="ECO:0000256" key="1">
    <source>
        <dbReference type="SAM" id="Phobius"/>
    </source>
</evidence>
<dbReference type="AlphaFoldDB" id="A0A0X8VEC2"/>
<keyword evidence="1" id="KW-1133">Transmembrane helix</keyword>
<feature type="transmembrane region" description="Helical" evidence="1">
    <location>
        <begin position="34"/>
        <end position="56"/>
    </location>
</feature>
<dbReference type="OrthoDB" id="3169575at2"/>
<dbReference type="EMBL" id="FQUA01000001">
    <property type="protein sequence ID" value="SHE34782.1"/>
    <property type="molecule type" value="Genomic_DNA"/>
</dbReference>
<reference evidence="2 4" key="1">
    <citation type="journal article" date="2016" name="Genome Announc.">
        <title>Complete Genome Sequence of the Amino Acid-Fermenting Clostridium propionicum X2 (DSM 1682).</title>
        <authorList>
            <person name="Poehlein A."/>
            <person name="Schlien K."/>
            <person name="Chowdhury N.P."/>
            <person name="Gottschalk G."/>
            <person name="Buckel W."/>
            <person name="Daniel R."/>
        </authorList>
    </citation>
    <scope>NUCLEOTIDE SEQUENCE [LARGE SCALE GENOMIC DNA]</scope>
    <source>
        <strain evidence="2 4">X2</strain>
    </source>
</reference>